<dbReference type="EMBL" id="FOUB01000009">
    <property type="protein sequence ID" value="SFM00685.1"/>
    <property type="molecule type" value="Genomic_DNA"/>
</dbReference>
<dbReference type="GO" id="GO:0004309">
    <property type="term" value="F:exopolyphosphatase activity"/>
    <property type="evidence" value="ECO:0007669"/>
    <property type="project" value="UniProtKB-EC"/>
</dbReference>
<dbReference type="FunFam" id="3.30.420.40:FF:000023">
    <property type="entry name" value="Guanosine-5'-triphosphate,3'-diphosphate pyrophosphatase"/>
    <property type="match status" value="1"/>
</dbReference>
<evidence type="ECO:0000256" key="5">
    <source>
        <dbReference type="ARBA" id="ARBA00012451"/>
    </source>
</evidence>
<dbReference type="RefSeq" id="WP_074904403.1">
    <property type="nucleotide sequence ID" value="NZ_FOUB01000009.1"/>
</dbReference>
<evidence type="ECO:0000256" key="2">
    <source>
        <dbReference type="ARBA" id="ARBA00004202"/>
    </source>
</evidence>
<evidence type="ECO:0000256" key="1">
    <source>
        <dbReference type="ARBA" id="ARBA00001946"/>
    </source>
</evidence>
<evidence type="ECO:0000259" key="12">
    <source>
        <dbReference type="Pfam" id="PF21447"/>
    </source>
</evidence>
<comment type="subunit">
    <text evidence="4">Homodimer.</text>
</comment>
<dbReference type="InterPro" id="IPR050273">
    <property type="entry name" value="GppA/Ppx_hydrolase"/>
</dbReference>
<accession>A0A1I4MCE7</accession>
<feature type="domain" description="Ppx/GppA phosphatase C-terminal" evidence="12">
    <location>
        <begin position="314"/>
        <end position="484"/>
    </location>
</feature>
<dbReference type="Gene3D" id="3.30.420.40">
    <property type="match status" value="1"/>
</dbReference>
<dbReference type="InterPro" id="IPR022371">
    <property type="entry name" value="Exopolyphosphatase"/>
</dbReference>
<dbReference type="InterPro" id="IPR030673">
    <property type="entry name" value="PyroPPase_GppA_Ppx"/>
</dbReference>
<dbReference type="SUPFAM" id="SSF109604">
    <property type="entry name" value="HD-domain/PDEase-like"/>
    <property type="match status" value="1"/>
</dbReference>
<comment type="catalytic activity">
    <reaction evidence="10">
        <text>[phosphate](n) + H2O = [phosphate](n-1) + phosphate + H(+)</text>
        <dbReference type="Rhea" id="RHEA:21528"/>
        <dbReference type="Rhea" id="RHEA-COMP:9859"/>
        <dbReference type="Rhea" id="RHEA-COMP:14279"/>
        <dbReference type="ChEBI" id="CHEBI:15377"/>
        <dbReference type="ChEBI" id="CHEBI:15378"/>
        <dbReference type="ChEBI" id="CHEBI:16838"/>
        <dbReference type="ChEBI" id="CHEBI:43474"/>
        <dbReference type="EC" id="3.6.1.11"/>
    </reaction>
</comment>
<dbReference type="Gene3D" id="1.10.3210.10">
    <property type="entry name" value="Hypothetical protein af1432"/>
    <property type="match status" value="1"/>
</dbReference>
<dbReference type="GO" id="GO:0006798">
    <property type="term" value="P:polyphosphate catabolic process"/>
    <property type="evidence" value="ECO:0007669"/>
    <property type="project" value="TreeGrafter"/>
</dbReference>
<dbReference type="NCBIfam" id="TIGR03706">
    <property type="entry name" value="exo_poly_only"/>
    <property type="match status" value="1"/>
</dbReference>
<evidence type="ECO:0000256" key="10">
    <source>
        <dbReference type="ARBA" id="ARBA00047607"/>
    </source>
</evidence>
<dbReference type="CDD" id="cd24053">
    <property type="entry name" value="ASKHA_NBD_EcPPX-GppA-like"/>
    <property type="match status" value="1"/>
</dbReference>
<dbReference type="PANTHER" id="PTHR30005">
    <property type="entry name" value="EXOPOLYPHOSPHATASE"/>
    <property type="match status" value="1"/>
</dbReference>
<dbReference type="Gene3D" id="3.30.420.150">
    <property type="entry name" value="Exopolyphosphatase. Domain 2"/>
    <property type="match status" value="1"/>
</dbReference>
<keyword evidence="8" id="KW-0378">Hydrolase</keyword>
<dbReference type="GO" id="GO:0005886">
    <property type="term" value="C:plasma membrane"/>
    <property type="evidence" value="ECO:0007669"/>
    <property type="project" value="UniProtKB-SubCell"/>
</dbReference>
<dbReference type="InterPro" id="IPR003695">
    <property type="entry name" value="Ppx_GppA_N"/>
</dbReference>
<organism evidence="13 14">
    <name type="scientific">Nitrosomonas communis</name>
    <dbReference type="NCBI Taxonomy" id="44574"/>
    <lineage>
        <taxon>Bacteria</taxon>
        <taxon>Pseudomonadati</taxon>
        <taxon>Pseudomonadota</taxon>
        <taxon>Betaproteobacteria</taxon>
        <taxon>Nitrosomonadales</taxon>
        <taxon>Nitrosomonadaceae</taxon>
        <taxon>Nitrosomonas</taxon>
    </lineage>
</organism>
<evidence type="ECO:0000256" key="7">
    <source>
        <dbReference type="ARBA" id="ARBA00022475"/>
    </source>
</evidence>
<evidence type="ECO:0000313" key="14">
    <source>
        <dbReference type="Proteomes" id="UP000183287"/>
    </source>
</evidence>
<dbReference type="PANTHER" id="PTHR30005:SF14">
    <property type="entry name" value="EXOPOLYPHOSPHATASE"/>
    <property type="match status" value="1"/>
</dbReference>
<comment type="subcellular location">
    <subcellularLocation>
        <location evidence="2">Cell membrane</location>
        <topology evidence="2">Peripheral membrane protein</topology>
    </subcellularLocation>
</comment>
<gene>
    <name evidence="13" type="ORF">SAMN05421863_100957</name>
</gene>
<evidence type="ECO:0000256" key="8">
    <source>
        <dbReference type="ARBA" id="ARBA00022801"/>
    </source>
</evidence>
<dbReference type="OrthoDB" id="9793035at2"/>
<evidence type="ECO:0000256" key="3">
    <source>
        <dbReference type="ARBA" id="ARBA00007125"/>
    </source>
</evidence>
<reference evidence="14" key="1">
    <citation type="submission" date="2016-10" db="EMBL/GenBank/DDBJ databases">
        <authorList>
            <person name="Varghese N."/>
            <person name="Submissions S."/>
        </authorList>
    </citation>
    <scope>NUCLEOTIDE SEQUENCE [LARGE SCALE GENOMIC DNA]</scope>
    <source>
        <strain evidence="14">Nm44</strain>
    </source>
</reference>
<comment type="similarity">
    <text evidence="3">Belongs to the GppA/Ppx family.</text>
</comment>
<keyword evidence="7" id="KW-1003">Cell membrane</keyword>
<dbReference type="PIRSF" id="PIRSF001267">
    <property type="entry name" value="Pyrophosphatase_GppA_Ppx"/>
    <property type="match status" value="1"/>
</dbReference>
<comment type="cofactor">
    <cofactor evidence="1">
        <name>Mg(2+)</name>
        <dbReference type="ChEBI" id="CHEBI:18420"/>
    </cofactor>
</comment>
<dbReference type="Pfam" id="PF02541">
    <property type="entry name" value="Ppx-GppA"/>
    <property type="match status" value="1"/>
</dbReference>
<evidence type="ECO:0000313" key="13">
    <source>
        <dbReference type="EMBL" id="SFM00685.1"/>
    </source>
</evidence>
<dbReference type="SUPFAM" id="SSF53067">
    <property type="entry name" value="Actin-like ATPase domain"/>
    <property type="match status" value="2"/>
</dbReference>
<dbReference type="InterPro" id="IPR048950">
    <property type="entry name" value="Ppx_GppA_C"/>
</dbReference>
<dbReference type="STRING" id="44574.AAW31_18125"/>
<keyword evidence="9" id="KW-0472">Membrane</keyword>
<sequence length="508" mass="56036">MREYPTLAAVDLGSNSFHLQVARVVGKQLYPLDSLKEMVRLAAGLTRDRKLDEACQARALDCLKRFSERLRGFPTHAVRVVGTNSLRVAKNAAEFLVRAEAVLGVPIEIIAGHEEARLIYLGVAHSLPASDNHRLIIDIGGGSTEFIIGTRLEPNKLESLYMGCVSHSLRFFPDGKISKGAMKRAELAAQTEIQSITTEFSADQWQEVYGSSGTARALDRILKLNNFSDGGKKEGITLAGLEAFREYLLKVGDIRKIVIAGLHPDRAPVIAGGFAIMFAAFKELGISRMLLATGALRQGVLYDMLGRVHNEDMREVSVRQFMQRYRIDLVQAARIESLSLALGKQLLANFPDEETVEDALHLLSWAARLHEVGISVAHSGYHKHSAYILGNADIPGFSKMEQMQLSQLVLAHQGSLTKVSEFLTNFISLAQSIALRLATIFYRSRTNIELPPMRIQAGNGSCKLLISQAWLEHNPLTETLLNAEIDAWAALKINFCIQGTSSSKEDFV</sequence>
<proteinExistence type="inferred from homology"/>
<evidence type="ECO:0000256" key="4">
    <source>
        <dbReference type="ARBA" id="ARBA00011738"/>
    </source>
</evidence>
<protein>
    <recommendedName>
        <fullName evidence="6">Exopolyphosphatase</fullName>
        <ecNumber evidence="5">3.6.1.11</ecNumber>
    </recommendedName>
</protein>
<dbReference type="InterPro" id="IPR043129">
    <property type="entry name" value="ATPase_NBD"/>
</dbReference>
<evidence type="ECO:0000259" key="11">
    <source>
        <dbReference type="Pfam" id="PF02541"/>
    </source>
</evidence>
<dbReference type="EC" id="3.6.1.11" evidence="5"/>
<dbReference type="Proteomes" id="UP000183287">
    <property type="component" value="Unassembled WGS sequence"/>
</dbReference>
<name>A0A1I4MCE7_9PROT</name>
<feature type="domain" description="Ppx/GppA phosphatase N-terminal" evidence="11">
    <location>
        <begin position="21"/>
        <end position="306"/>
    </location>
</feature>
<dbReference type="AlphaFoldDB" id="A0A1I4MCE7"/>
<evidence type="ECO:0000256" key="6">
    <source>
        <dbReference type="ARBA" id="ARBA00020416"/>
    </source>
</evidence>
<keyword evidence="14" id="KW-1185">Reference proteome</keyword>
<dbReference type="Pfam" id="PF21447">
    <property type="entry name" value="Ppx-GppA_III"/>
    <property type="match status" value="1"/>
</dbReference>
<evidence type="ECO:0000256" key="9">
    <source>
        <dbReference type="ARBA" id="ARBA00023136"/>
    </source>
</evidence>